<name>A0A834P8T0_VESPE</name>
<feature type="region of interest" description="Disordered" evidence="1">
    <location>
        <begin position="50"/>
        <end position="131"/>
    </location>
</feature>
<accession>A0A834P8T0</accession>
<dbReference type="EMBL" id="JACSDY010000003">
    <property type="protein sequence ID" value="KAF7432336.1"/>
    <property type="molecule type" value="Genomic_DNA"/>
</dbReference>
<protein>
    <submittedName>
        <fullName evidence="2">Uncharacterized protein</fullName>
    </submittedName>
</protein>
<gene>
    <name evidence="2" type="ORF">H0235_005260</name>
</gene>
<evidence type="ECO:0000313" key="3">
    <source>
        <dbReference type="Proteomes" id="UP000600918"/>
    </source>
</evidence>
<feature type="compositionally biased region" description="Basic and acidic residues" evidence="1">
    <location>
        <begin position="50"/>
        <end position="73"/>
    </location>
</feature>
<reference evidence="2" key="1">
    <citation type="journal article" date="2020" name="G3 (Bethesda)">
        <title>High-Quality Assemblies for Three Invasive Social Wasps from the &lt;i&gt;Vespula&lt;/i&gt; Genus.</title>
        <authorList>
            <person name="Harrop T.W.R."/>
            <person name="Guhlin J."/>
            <person name="McLaughlin G.M."/>
            <person name="Permina E."/>
            <person name="Stockwell P."/>
            <person name="Gilligan J."/>
            <person name="Le Lec M.F."/>
            <person name="Gruber M.A.M."/>
            <person name="Quinn O."/>
            <person name="Lovegrove M."/>
            <person name="Duncan E.J."/>
            <person name="Remnant E.J."/>
            <person name="Van Eeckhoven J."/>
            <person name="Graham B."/>
            <person name="Knapp R.A."/>
            <person name="Langford K.W."/>
            <person name="Kronenberg Z."/>
            <person name="Press M.O."/>
            <person name="Eacker S.M."/>
            <person name="Wilson-Rankin E.E."/>
            <person name="Purcell J."/>
            <person name="Lester P.J."/>
            <person name="Dearden P.K."/>
        </authorList>
    </citation>
    <scope>NUCLEOTIDE SEQUENCE</scope>
    <source>
        <strain evidence="2">Volc-1</strain>
    </source>
</reference>
<keyword evidence="3" id="KW-1185">Reference proteome</keyword>
<dbReference type="AlphaFoldDB" id="A0A834P8T0"/>
<sequence>MDSTDSLDKERRATKEEGKGIEKIWIQANRELSSQSSNHLSDRLVSKFLRLKADSESNPEADRSSVEIRHEAPELANEEEEEEEEEEVEEMKQEVEEVEEEDEEDEVEEEEEEKKKKKKKKTTKTTTTTTTTKRGNFECRHLAARADHTRRRVVLNSRTPQTLSIFIVIFPEIFEQEDALNFSVSSCQGQHSFDISVTGNQIISTVGTLTTANNAITAIGFIRVSLKLRRNGNDEFPCGSTPKNRKHPWL</sequence>
<feature type="compositionally biased region" description="Acidic residues" evidence="1">
    <location>
        <begin position="96"/>
        <end position="112"/>
    </location>
</feature>
<feature type="compositionally biased region" description="Acidic residues" evidence="1">
    <location>
        <begin position="76"/>
        <end position="89"/>
    </location>
</feature>
<dbReference type="Proteomes" id="UP000600918">
    <property type="component" value="Unassembled WGS sequence"/>
</dbReference>
<organism evidence="2 3">
    <name type="scientific">Vespula pensylvanica</name>
    <name type="common">Western yellow jacket</name>
    <name type="synonym">Wasp</name>
    <dbReference type="NCBI Taxonomy" id="30213"/>
    <lineage>
        <taxon>Eukaryota</taxon>
        <taxon>Metazoa</taxon>
        <taxon>Ecdysozoa</taxon>
        <taxon>Arthropoda</taxon>
        <taxon>Hexapoda</taxon>
        <taxon>Insecta</taxon>
        <taxon>Pterygota</taxon>
        <taxon>Neoptera</taxon>
        <taxon>Endopterygota</taxon>
        <taxon>Hymenoptera</taxon>
        <taxon>Apocrita</taxon>
        <taxon>Aculeata</taxon>
        <taxon>Vespoidea</taxon>
        <taxon>Vespidae</taxon>
        <taxon>Vespinae</taxon>
        <taxon>Vespula</taxon>
    </lineage>
</organism>
<feature type="region of interest" description="Disordered" evidence="1">
    <location>
        <begin position="1"/>
        <end position="22"/>
    </location>
</feature>
<evidence type="ECO:0000256" key="1">
    <source>
        <dbReference type="SAM" id="MobiDB-lite"/>
    </source>
</evidence>
<comment type="caution">
    <text evidence="2">The sequence shown here is derived from an EMBL/GenBank/DDBJ whole genome shotgun (WGS) entry which is preliminary data.</text>
</comment>
<proteinExistence type="predicted"/>
<evidence type="ECO:0000313" key="2">
    <source>
        <dbReference type="EMBL" id="KAF7432336.1"/>
    </source>
</evidence>